<keyword evidence="11" id="KW-0472">Membrane</keyword>
<dbReference type="EC" id="5.4.99.21" evidence="3"/>
<dbReference type="GO" id="GO:0016020">
    <property type="term" value="C:membrane"/>
    <property type="evidence" value="ECO:0007669"/>
    <property type="project" value="InterPro"/>
</dbReference>
<dbReference type="AlphaFoldDB" id="A0A3S4K1C6"/>
<organism evidence="13 14">
    <name type="scientific">Chromobacterium violaceum</name>
    <dbReference type="NCBI Taxonomy" id="536"/>
    <lineage>
        <taxon>Bacteria</taxon>
        <taxon>Pseudomonadati</taxon>
        <taxon>Pseudomonadota</taxon>
        <taxon>Betaproteobacteria</taxon>
        <taxon>Neisseriales</taxon>
        <taxon>Chromobacteriaceae</taxon>
        <taxon>Chromobacterium</taxon>
    </lineage>
</organism>
<evidence type="ECO:0000313" key="14">
    <source>
        <dbReference type="Proteomes" id="UP000275777"/>
    </source>
</evidence>
<dbReference type="Pfam" id="PF01479">
    <property type="entry name" value="S4"/>
    <property type="match status" value="1"/>
</dbReference>
<sequence length="307" mass="32453">MPSRAGLVIVGKNPDALAGAASASGDLLILGCVACWVAYSVGSRGLSQALGPLQTVTWSILLGTAMLWLAAWGHGDASLASIAKLDAAQWGGLLYLGALGSALAYIWYYDGIRRIGATRAGVFIALNPLSAVLLGAACWASACRWRWRSAARWPSPASCSATNPPARLARPAALPFRLSPGPLPAPGRQRIIAVRLMRISTMDETSVRLSKRMVELGLCSRREADACIEQGLVKVDGKVVNTLGARVRPEQQITLAGKPQAMATLPVTMLLNRPAGEEAPPAQLLGRTAARRRTARNRSGWRATAST</sequence>
<dbReference type="GO" id="GO:0003723">
    <property type="term" value="F:RNA binding"/>
    <property type="evidence" value="ECO:0007669"/>
    <property type="project" value="UniProtKB-KW"/>
</dbReference>
<dbReference type="PROSITE" id="PS50889">
    <property type="entry name" value="S4"/>
    <property type="match status" value="1"/>
</dbReference>
<feature type="transmembrane region" description="Helical" evidence="11">
    <location>
        <begin position="87"/>
        <end position="108"/>
    </location>
</feature>
<comment type="catalytic activity">
    <reaction evidence="1">
        <text>uridine(35) in tRNA(Tyr) = pseudouridine(35) in tRNA(Tyr)</text>
        <dbReference type="Rhea" id="RHEA:60556"/>
        <dbReference type="Rhea" id="RHEA-COMP:15607"/>
        <dbReference type="Rhea" id="RHEA-COMP:15608"/>
        <dbReference type="ChEBI" id="CHEBI:65314"/>
        <dbReference type="ChEBI" id="CHEBI:65315"/>
    </reaction>
</comment>
<feature type="transmembrane region" description="Helical" evidence="11">
    <location>
        <begin position="53"/>
        <end position="75"/>
    </location>
</feature>
<feature type="transmembrane region" description="Helical" evidence="11">
    <location>
        <begin position="20"/>
        <end position="41"/>
    </location>
</feature>
<dbReference type="EMBL" id="LR134182">
    <property type="protein sequence ID" value="VEB45490.1"/>
    <property type="molecule type" value="Genomic_DNA"/>
</dbReference>
<name>A0A3S4K1C6_CHRVL</name>
<evidence type="ECO:0000256" key="7">
    <source>
        <dbReference type="ARBA" id="ARBA00042843"/>
    </source>
</evidence>
<dbReference type="SUPFAM" id="SSF103481">
    <property type="entry name" value="Multidrug resistance efflux transporter EmrE"/>
    <property type="match status" value="1"/>
</dbReference>
<evidence type="ECO:0000256" key="8">
    <source>
        <dbReference type="ARBA" id="ARBA00042890"/>
    </source>
</evidence>
<accession>A0A3S4K1C6</accession>
<evidence type="ECO:0000256" key="3">
    <source>
        <dbReference type="ARBA" id="ARBA00038922"/>
    </source>
</evidence>
<dbReference type="PANTHER" id="PTHR47683:SF2">
    <property type="entry name" value="RNA-BINDING S4 DOMAIN-CONTAINING PROTEIN"/>
    <property type="match status" value="1"/>
</dbReference>
<feature type="transmembrane region" description="Helical" evidence="11">
    <location>
        <begin position="120"/>
        <end position="142"/>
    </location>
</feature>
<proteinExistence type="predicted"/>
<evidence type="ECO:0000256" key="6">
    <source>
        <dbReference type="ARBA" id="ARBA00041697"/>
    </source>
</evidence>
<gene>
    <name evidence="13" type="primary">rluF_2</name>
    <name evidence="13" type="ORF">NCTC9695_06010</name>
</gene>
<keyword evidence="10" id="KW-0694">RNA-binding</keyword>
<dbReference type="Proteomes" id="UP000275777">
    <property type="component" value="Chromosome"/>
</dbReference>
<evidence type="ECO:0000313" key="13">
    <source>
        <dbReference type="EMBL" id="VEB45490.1"/>
    </source>
</evidence>
<dbReference type="GO" id="GO:0160138">
    <property type="term" value="F:23S rRNA pseudouridine(2604) synthase activity"/>
    <property type="evidence" value="ECO:0007669"/>
    <property type="project" value="UniProtKB-EC"/>
</dbReference>
<evidence type="ECO:0000256" key="2">
    <source>
        <dbReference type="ARBA" id="ARBA00036535"/>
    </source>
</evidence>
<dbReference type="Gene3D" id="3.10.290.10">
    <property type="entry name" value="RNA-binding S4 domain"/>
    <property type="match status" value="1"/>
</dbReference>
<dbReference type="SMART" id="SM00363">
    <property type="entry name" value="S4"/>
    <property type="match status" value="1"/>
</dbReference>
<dbReference type="SUPFAM" id="SSF55174">
    <property type="entry name" value="Alpha-L RNA-binding motif"/>
    <property type="match status" value="1"/>
</dbReference>
<dbReference type="InterPro" id="IPR037185">
    <property type="entry name" value="EmrE-like"/>
</dbReference>
<evidence type="ECO:0000256" key="10">
    <source>
        <dbReference type="PROSITE-ProRule" id="PRU00182"/>
    </source>
</evidence>
<evidence type="ECO:0000256" key="9">
    <source>
        <dbReference type="ARBA" id="ARBA00043147"/>
    </source>
</evidence>
<dbReference type="PANTHER" id="PTHR47683">
    <property type="entry name" value="PSEUDOURIDINE SYNTHASE FAMILY PROTEIN-RELATED"/>
    <property type="match status" value="1"/>
</dbReference>
<evidence type="ECO:0000256" key="11">
    <source>
        <dbReference type="SAM" id="Phobius"/>
    </source>
</evidence>
<evidence type="ECO:0000256" key="1">
    <source>
        <dbReference type="ARBA" id="ARBA00036390"/>
    </source>
</evidence>
<keyword evidence="11" id="KW-0812">Transmembrane</keyword>
<dbReference type="CDD" id="cd00165">
    <property type="entry name" value="S4"/>
    <property type="match status" value="1"/>
</dbReference>
<dbReference type="InterPro" id="IPR050343">
    <property type="entry name" value="RsuA_PseudoU_synthase"/>
</dbReference>
<protein>
    <recommendedName>
        <fullName evidence="4">Dual-specificity RNA pseudouridine synthase RluF</fullName>
        <ecNumber evidence="3">5.4.99.21</ecNumber>
    </recommendedName>
    <alternativeName>
        <fullName evidence="6">23S rRNA pseudouridine(2604) synthase</fullName>
    </alternativeName>
    <alternativeName>
        <fullName evidence="8">Ribosomal large subunit pseudouridine synthase F</fullName>
    </alternativeName>
    <alternativeName>
        <fullName evidence="7">rRNA pseudouridylate synthase F</fullName>
    </alternativeName>
    <alternativeName>
        <fullName evidence="9">rRNA-uridine isomerase F</fullName>
    </alternativeName>
    <alternativeName>
        <fullName evidence="5">tRNA(Tyr) pseudouridine(35) synthase</fullName>
    </alternativeName>
</protein>
<comment type="catalytic activity">
    <reaction evidence="2">
        <text>uridine(2604) in 23S rRNA = pseudouridine(2604) in 23S rRNA</text>
        <dbReference type="Rhea" id="RHEA:38875"/>
        <dbReference type="Rhea" id="RHEA-COMP:10093"/>
        <dbReference type="Rhea" id="RHEA-COMP:10094"/>
        <dbReference type="ChEBI" id="CHEBI:65314"/>
        <dbReference type="ChEBI" id="CHEBI:65315"/>
        <dbReference type="EC" id="5.4.99.21"/>
    </reaction>
</comment>
<evidence type="ECO:0000259" key="12">
    <source>
        <dbReference type="SMART" id="SM00363"/>
    </source>
</evidence>
<dbReference type="InterPro" id="IPR002942">
    <property type="entry name" value="S4_RNA-bd"/>
</dbReference>
<dbReference type="Pfam" id="PF00892">
    <property type="entry name" value="EamA"/>
    <property type="match status" value="1"/>
</dbReference>
<evidence type="ECO:0000256" key="4">
    <source>
        <dbReference type="ARBA" id="ARBA00039989"/>
    </source>
</evidence>
<dbReference type="InterPro" id="IPR000620">
    <property type="entry name" value="EamA_dom"/>
</dbReference>
<dbReference type="InterPro" id="IPR036986">
    <property type="entry name" value="S4_RNA-bd_sf"/>
</dbReference>
<keyword evidence="11" id="KW-1133">Transmembrane helix</keyword>
<keyword evidence="13" id="KW-0413">Isomerase</keyword>
<evidence type="ECO:0000256" key="5">
    <source>
        <dbReference type="ARBA" id="ARBA00041420"/>
    </source>
</evidence>
<reference evidence="13 14" key="1">
    <citation type="submission" date="2018-12" db="EMBL/GenBank/DDBJ databases">
        <authorList>
            <consortium name="Pathogen Informatics"/>
        </authorList>
    </citation>
    <scope>NUCLEOTIDE SEQUENCE [LARGE SCALE GENOMIC DNA]</scope>
    <source>
        <strain evidence="13 14">NCTC9695</strain>
    </source>
</reference>
<feature type="domain" description="RNA-binding S4" evidence="12">
    <location>
        <begin position="207"/>
        <end position="266"/>
    </location>
</feature>